<organism evidence="1 2">
    <name type="scientific">Parelaphostrongylus tenuis</name>
    <name type="common">Meningeal worm</name>
    <dbReference type="NCBI Taxonomy" id="148309"/>
    <lineage>
        <taxon>Eukaryota</taxon>
        <taxon>Metazoa</taxon>
        <taxon>Ecdysozoa</taxon>
        <taxon>Nematoda</taxon>
        <taxon>Chromadorea</taxon>
        <taxon>Rhabditida</taxon>
        <taxon>Rhabditina</taxon>
        <taxon>Rhabditomorpha</taxon>
        <taxon>Strongyloidea</taxon>
        <taxon>Metastrongylidae</taxon>
        <taxon>Parelaphostrongylus</taxon>
    </lineage>
</organism>
<dbReference type="EMBL" id="JAHQIW010003584">
    <property type="protein sequence ID" value="KAJ1359243.1"/>
    <property type="molecule type" value="Genomic_DNA"/>
</dbReference>
<sequence length="98" mass="11051">MVAVSDNKVSPSVISIRSLNAQFSFMMVLCFNHGDLSEIHSRILSSFALHMQTLKLQPHTPETVLNELNKVGKRIGLCINRMKDQFTKTNCAMMNNLN</sequence>
<protein>
    <submittedName>
        <fullName evidence="1">Uncharacterized protein</fullName>
    </submittedName>
</protein>
<reference evidence="1" key="1">
    <citation type="submission" date="2021-06" db="EMBL/GenBank/DDBJ databases">
        <title>Parelaphostrongylus tenuis whole genome reference sequence.</title>
        <authorList>
            <person name="Garwood T.J."/>
            <person name="Larsen P.A."/>
            <person name="Fountain-Jones N.M."/>
            <person name="Garbe J.R."/>
            <person name="Macchietto M.G."/>
            <person name="Kania S.A."/>
            <person name="Gerhold R.W."/>
            <person name="Richards J.E."/>
            <person name="Wolf T.M."/>
        </authorList>
    </citation>
    <scope>NUCLEOTIDE SEQUENCE</scope>
    <source>
        <strain evidence="1">MNPRO001-30</strain>
        <tissue evidence="1">Meninges</tissue>
    </source>
</reference>
<dbReference type="Proteomes" id="UP001196413">
    <property type="component" value="Unassembled WGS sequence"/>
</dbReference>
<keyword evidence="2" id="KW-1185">Reference proteome</keyword>
<gene>
    <name evidence="1" type="ORF">KIN20_017936</name>
</gene>
<dbReference type="AlphaFoldDB" id="A0AAD5MM69"/>
<name>A0AAD5MM69_PARTN</name>
<evidence type="ECO:0000313" key="1">
    <source>
        <dbReference type="EMBL" id="KAJ1359243.1"/>
    </source>
</evidence>
<accession>A0AAD5MM69</accession>
<evidence type="ECO:0000313" key="2">
    <source>
        <dbReference type="Proteomes" id="UP001196413"/>
    </source>
</evidence>
<comment type="caution">
    <text evidence="1">The sequence shown here is derived from an EMBL/GenBank/DDBJ whole genome shotgun (WGS) entry which is preliminary data.</text>
</comment>
<proteinExistence type="predicted"/>